<dbReference type="EMBL" id="CP003280">
    <property type="protein sequence ID" value="AFL81401.1"/>
    <property type="molecule type" value="Genomic_DNA"/>
</dbReference>
<dbReference type="PROSITE" id="PS00755">
    <property type="entry name" value="SECY_1"/>
    <property type="match status" value="1"/>
</dbReference>
<reference evidence="14 15" key="1">
    <citation type="submission" date="2012-06" db="EMBL/GenBank/DDBJ databases">
        <title>The complete genome of Aequorivita sublithincola DSM 14238.</title>
        <authorList>
            <consortium name="US DOE Joint Genome Institute (JGI-PGF)"/>
            <person name="Lucas S."/>
            <person name="Copeland A."/>
            <person name="Lapidus A."/>
            <person name="Goodwin L."/>
            <person name="Pitluck S."/>
            <person name="Peters L."/>
            <person name="Munk A.C.C."/>
            <person name="Kyrpides N."/>
            <person name="Mavromatis K."/>
            <person name="Pagani I."/>
            <person name="Ivanova N."/>
            <person name="Ovchinnikova G."/>
            <person name="Zeytun A."/>
            <person name="Detter J.C."/>
            <person name="Han C."/>
            <person name="Land M."/>
            <person name="Hauser L."/>
            <person name="Markowitz V."/>
            <person name="Cheng J.-F."/>
            <person name="Hugenholtz P."/>
            <person name="Woyke T."/>
            <person name="Wu D."/>
            <person name="Tindall B."/>
            <person name="Faehnrich R."/>
            <person name="Brambilla E."/>
            <person name="Klenk H.-P."/>
            <person name="Eisen J.A."/>
        </authorList>
    </citation>
    <scope>NUCLEOTIDE SEQUENCE [LARGE SCALE GENOMIC DNA]</scope>
    <source>
        <strain evidence="15">DSM 14238 / LMG 21431 / ACAM 643 / 9-3</strain>
    </source>
</reference>
<dbReference type="STRING" id="746697.Aeqsu_1927"/>
<dbReference type="PROSITE" id="PS00756">
    <property type="entry name" value="SECY_2"/>
    <property type="match status" value="1"/>
</dbReference>
<gene>
    <name evidence="10" type="primary">secY</name>
    <name evidence="14" type="ordered locus">Aeqsu_1927</name>
</gene>
<dbReference type="Gene3D" id="1.10.3370.10">
    <property type="entry name" value="SecY subunit domain"/>
    <property type="match status" value="1"/>
</dbReference>
<evidence type="ECO:0000256" key="6">
    <source>
        <dbReference type="ARBA" id="ARBA00022989"/>
    </source>
</evidence>
<feature type="transmembrane region" description="Helical" evidence="10">
    <location>
        <begin position="153"/>
        <end position="174"/>
    </location>
</feature>
<keyword evidence="15" id="KW-1185">Reference proteome</keyword>
<feature type="transmembrane region" description="Helical" evidence="10">
    <location>
        <begin position="272"/>
        <end position="293"/>
    </location>
</feature>
<keyword evidence="6 10" id="KW-1133">Transmembrane helix</keyword>
<comment type="similarity">
    <text evidence="2 10 13">Belongs to the SecY/SEC61-alpha family.</text>
</comment>
<evidence type="ECO:0000256" key="2">
    <source>
        <dbReference type="ARBA" id="ARBA00005751"/>
    </source>
</evidence>
<dbReference type="SUPFAM" id="SSF103491">
    <property type="entry name" value="Preprotein translocase SecY subunit"/>
    <property type="match status" value="1"/>
</dbReference>
<dbReference type="NCBIfam" id="TIGR00967">
    <property type="entry name" value="3a0501s007"/>
    <property type="match status" value="1"/>
</dbReference>
<feature type="transmembrane region" description="Helical" evidence="10">
    <location>
        <begin position="20"/>
        <end position="41"/>
    </location>
</feature>
<dbReference type="GO" id="GO:0006605">
    <property type="term" value="P:protein targeting"/>
    <property type="evidence" value="ECO:0007669"/>
    <property type="project" value="UniProtKB-UniRule"/>
</dbReference>
<feature type="transmembrane region" description="Helical" evidence="10">
    <location>
        <begin position="373"/>
        <end position="395"/>
    </location>
</feature>
<name>I3YWN3_AEQSU</name>
<evidence type="ECO:0000313" key="15">
    <source>
        <dbReference type="Proteomes" id="UP000006049"/>
    </source>
</evidence>
<dbReference type="GO" id="GO:0043952">
    <property type="term" value="P:protein transport by the Sec complex"/>
    <property type="evidence" value="ECO:0007669"/>
    <property type="project" value="UniProtKB-UniRule"/>
</dbReference>
<dbReference type="HOGENOM" id="CLU_030313_0_0_10"/>
<evidence type="ECO:0000256" key="12">
    <source>
        <dbReference type="RuleBase" id="RU003484"/>
    </source>
</evidence>
<feature type="transmembrane region" description="Helical" evidence="10">
    <location>
        <begin position="218"/>
        <end position="241"/>
    </location>
</feature>
<dbReference type="KEGG" id="asl:Aeqsu_1927"/>
<dbReference type="InterPro" id="IPR026593">
    <property type="entry name" value="SecY"/>
</dbReference>
<evidence type="ECO:0000256" key="8">
    <source>
        <dbReference type="ARBA" id="ARBA00023136"/>
    </source>
</evidence>
<dbReference type="InterPro" id="IPR002208">
    <property type="entry name" value="SecY/SEC61-alpha"/>
</dbReference>
<dbReference type="PIRSF" id="PIRSF004557">
    <property type="entry name" value="SecY"/>
    <property type="match status" value="1"/>
</dbReference>
<evidence type="ECO:0000256" key="9">
    <source>
        <dbReference type="ARBA" id="ARBA00039733"/>
    </source>
</evidence>
<evidence type="ECO:0000256" key="3">
    <source>
        <dbReference type="ARBA" id="ARBA00022448"/>
    </source>
</evidence>
<keyword evidence="10" id="KW-0997">Cell inner membrane</keyword>
<evidence type="ECO:0000256" key="10">
    <source>
        <dbReference type="HAMAP-Rule" id="MF_01465"/>
    </source>
</evidence>
<accession>I3YWN3</accession>
<keyword evidence="10" id="KW-1003">Cell membrane</keyword>
<feature type="transmembrane region" description="Helical" evidence="10">
    <location>
        <begin position="401"/>
        <end position="421"/>
    </location>
</feature>
<keyword evidence="4 10" id="KW-0812">Transmembrane</keyword>
<feature type="transmembrane region" description="Helical" evidence="10">
    <location>
        <begin position="181"/>
        <end position="198"/>
    </location>
</feature>
<keyword evidence="7 10" id="KW-0811">Translocation</keyword>
<organism evidence="14 15">
    <name type="scientific">Aequorivita sublithincola (strain DSM 14238 / LMG 21431 / ACAM 643 / 9-3)</name>
    <dbReference type="NCBI Taxonomy" id="746697"/>
    <lineage>
        <taxon>Bacteria</taxon>
        <taxon>Pseudomonadati</taxon>
        <taxon>Bacteroidota</taxon>
        <taxon>Flavobacteriia</taxon>
        <taxon>Flavobacteriales</taxon>
        <taxon>Flavobacteriaceae</taxon>
        <taxon>Aequorivita</taxon>
    </lineage>
</organism>
<dbReference type="PANTHER" id="PTHR10906">
    <property type="entry name" value="SECY/SEC61-ALPHA FAMILY MEMBER"/>
    <property type="match status" value="1"/>
</dbReference>
<evidence type="ECO:0000256" key="4">
    <source>
        <dbReference type="ARBA" id="ARBA00022692"/>
    </source>
</evidence>
<feature type="transmembrane region" description="Helical" evidence="10">
    <location>
        <begin position="313"/>
        <end position="332"/>
    </location>
</feature>
<feature type="transmembrane region" description="Helical" evidence="10">
    <location>
        <begin position="120"/>
        <end position="141"/>
    </location>
</feature>
<evidence type="ECO:0000313" key="14">
    <source>
        <dbReference type="EMBL" id="AFL81401.1"/>
    </source>
</evidence>
<dbReference type="GO" id="GO:0005886">
    <property type="term" value="C:plasma membrane"/>
    <property type="evidence" value="ECO:0007669"/>
    <property type="project" value="UniProtKB-SubCell"/>
</dbReference>
<evidence type="ECO:0000256" key="11">
    <source>
        <dbReference type="RuleBase" id="RU000537"/>
    </source>
</evidence>
<comment type="subcellular location">
    <subcellularLocation>
        <location evidence="10">Cell inner membrane</location>
        <topology evidence="10">Multi-pass membrane protein</topology>
    </subcellularLocation>
    <subcellularLocation>
        <location evidence="1 12">Membrane</location>
        <topology evidence="1 12">Multi-pass membrane protein</topology>
    </subcellularLocation>
</comment>
<sequence length="447" mass="48767">MKFIDTLKNVWNIEELRNRILLTLGMLLVYRFGAQVVLPGIDADMLAQFAGQFNAGGIGGLLNAFTGGAFANASVFALGIMPYISASIVVQLMQIAVPYLQKLQKEGESGRKKINQITRWLTIGICLVQAPSYLAGLPAMGVPAEAFIMGQSFMFYFSSVIILVTGTIFAMWLGEKITDKGIGNGISILIMVGIIARLPQSFAQEFVSRVMESNGGLIMILIELVIWFVIILLSIMLVMAVRKIPVQYARRTASGGYEKNIFGARQFIPLKLNASGVMPIIFAQAIMFVPSAVASLSDSDMAQGIQATFSDIFGFWYNLVFAVLIIIFTYFYTAITVPTNKMADDLKRSGGFIPGIKPGSQTAEYLDKIMSQITLPGSVFLALIAISPAFVVKLMGIQQGWALFYGGTSLLIMVGVAIDTMQQINSYLLNRHYDGLMKSGKNRKAVA</sequence>
<keyword evidence="8 10" id="KW-0472">Membrane</keyword>
<evidence type="ECO:0000256" key="13">
    <source>
        <dbReference type="RuleBase" id="RU004349"/>
    </source>
</evidence>
<dbReference type="PATRIC" id="fig|746697.3.peg.1961"/>
<dbReference type="RefSeq" id="WP_014782655.1">
    <property type="nucleotide sequence ID" value="NC_018013.1"/>
</dbReference>
<comment type="function">
    <text evidence="10 11">The central subunit of the protein translocation channel SecYEG. Consists of two halves formed by TMs 1-5 and 6-10. These two domains form a lateral gate at the front which open onto the bilayer between TMs 2 and 7, and are clamped together by SecE at the back. The channel is closed by both a pore ring composed of hydrophobic SecY resides and a short helix (helix 2A) on the extracellular side of the membrane which forms a plug. The plug probably moves laterally to allow the channel to open. The ring and the pore may move independently.</text>
</comment>
<dbReference type="AlphaFoldDB" id="I3YWN3"/>
<protein>
    <recommendedName>
        <fullName evidence="9 10">Protein translocase subunit SecY</fullName>
    </recommendedName>
</protein>
<dbReference type="Proteomes" id="UP000006049">
    <property type="component" value="Chromosome"/>
</dbReference>
<proteinExistence type="inferred from homology"/>
<dbReference type="HAMAP" id="MF_01465">
    <property type="entry name" value="SecY"/>
    <property type="match status" value="1"/>
</dbReference>
<dbReference type="OrthoDB" id="9809248at2"/>
<dbReference type="GO" id="GO:0065002">
    <property type="term" value="P:intracellular protein transmembrane transport"/>
    <property type="evidence" value="ECO:0007669"/>
    <property type="project" value="UniProtKB-UniRule"/>
</dbReference>
<keyword evidence="5 10" id="KW-0653">Protein transport</keyword>
<evidence type="ECO:0000256" key="7">
    <source>
        <dbReference type="ARBA" id="ARBA00023010"/>
    </source>
</evidence>
<keyword evidence="3 10" id="KW-0813">Transport</keyword>
<feature type="transmembrane region" description="Helical" evidence="10">
    <location>
        <begin position="53"/>
        <end position="74"/>
    </location>
</feature>
<dbReference type="Pfam" id="PF00344">
    <property type="entry name" value="SecY"/>
    <property type="match status" value="1"/>
</dbReference>
<dbReference type="InterPro" id="IPR023201">
    <property type="entry name" value="SecY_dom_sf"/>
</dbReference>
<dbReference type="eggNOG" id="COG0201">
    <property type="taxonomic scope" value="Bacteria"/>
</dbReference>
<evidence type="ECO:0000256" key="1">
    <source>
        <dbReference type="ARBA" id="ARBA00004141"/>
    </source>
</evidence>
<dbReference type="InterPro" id="IPR030659">
    <property type="entry name" value="SecY_CS"/>
</dbReference>
<comment type="subunit">
    <text evidence="10">Component of the Sec protein translocase complex. Heterotrimer consisting of SecY, SecE and SecG subunits. The heterotrimers can form oligomers, although 1 heterotrimer is thought to be able to translocate proteins. Interacts with the ribosome. Interacts with SecDF, and other proteins may be involved. Interacts with SecA.</text>
</comment>
<dbReference type="FunFam" id="1.10.3370.10:FF:000001">
    <property type="entry name" value="Preprotein translocase subunit SecY"/>
    <property type="match status" value="1"/>
</dbReference>
<evidence type="ECO:0000256" key="5">
    <source>
        <dbReference type="ARBA" id="ARBA00022927"/>
    </source>
</evidence>
<dbReference type="PRINTS" id="PR00303">
    <property type="entry name" value="SECYTRNLCASE"/>
</dbReference>